<proteinExistence type="inferred from homology"/>
<dbReference type="EMBL" id="UZAM01011927">
    <property type="protein sequence ID" value="VDP19058.1"/>
    <property type="molecule type" value="Genomic_DNA"/>
</dbReference>
<evidence type="ECO:0000256" key="7">
    <source>
        <dbReference type="ARBA" id="ARBA00011738"/>
    </source>
</evidence>
<dbReference type="WBParaSite" id="SBAD_0000907001-mRNA-1">
    <property type="protein sequence ID" value="SBAD_0000907001-mRNA-1"/>
    <property type="gene ID" value="SBAD_0000907001"/>
</dbReference>
<comment type="cofactor">
    <cofactor evidence="3">
        <name>Co(2+)</name>
        <dbReference type="ChEBI" id="CHEBI:48828"/>
    </cofactor>
</comment>
<comment type="function">
    <text evidence="5">Catalyzes the dephosphorylation of the nucleoside 5'-monophosphates deoxyadenosine monophosphate (dAMP), deoxycytidine monophosphate (dCMP), deoxyguanosine monophosphate (dGMP) and deoxythymidine monophosphate (dTMP).</text>
</comment>
<dbReference type="InterPro" id="IPR003607">
    <property type="entry name" value="HD/PDEase_dom"/>
</dbReference>
<sequence length="196" mass="22447">MKPCDILTFCELLGRLKHLPRTGWVNNGVEHPETVSGHMYRMAMLSLLLGDNDDSGSRTTLDKTKCMMMSLVHDLAESIVGDITPMCGVSHEEKLKREEQALQRIILLLPNEVGRTMFDLWKEFEECSTAEAKAVKDLDKFDMIMQAFEYERTLNRPNFLQPFFTSTQGTFQNPTVLQWVAELEKRRSGCEQEGPN</sequence>
<evidence type="ECO:0000256" key="13">
    <source>
        <dbReference type="ARBA" id="ARBA00032735"/>
    </source>
</evidence>
<evidence type="ECO:0000256" key="1">
    <source>
        <dbReference type="ARBA" id="ARBA00001638"/>
    </source>
</evidence>
<dbReference type="PANTHER" id="PTHR11845">
    <property type="entry name" value="5'-DEOXYNUCLEOTIDASE HDDC2"/>
    <property type="match status" value="1"/>
</dbReference>
<evidence type="ECO:0000256" key="4">
    <source>
        <dbReference type="ARBA" id="ARBA00001946"/>
    </source>
</evidence>
<evidence type="ECO:0000313" key="15">
    <source>
        <dbReference type="EMBL" id="VDP19058.1"/>
    </source>
</evidence>
<evidence type="ECO:0000256" key="2">
    <source>
        <dbReference type="ARBA" id="ARBA00001936"/>
    </source>
</evidence>
<dbReference type="EC" id="3.1.3.89" evidence="8"/>
<comment type="similarity">
    <text evidence="6">Belongs to the HDDC2 family.</text>
</comment>
<dbReference type="OrthoDB" id="10254258at2759"/>
<reference evidence="17" key="1">
    <citation type="submission" date="2016-06" db="UniProtKB">
        <authorList>
            <consortium name="WormBaseParasite"/>
        </authorList>
    </citation>
    <scope>IDENTIFICATION</scope>
</reference>
<keyword evidence="10" id="KW-0479">Metal-binding</keyword>
<evidence type="ECO:0000256" key="6">
    <source>
        <dbReference type="ARBA" id="ARBA00009999"/>
    </source>
</evidence>
<dbReference type="SMART" id="SM00471">
    <property type="entry name" value="HDc"/>
    <property type="match status" value="1"/>
</dbReference>
<evidence type="ECO:0000256" key="12">
    <source>
        <dbReference type="ARBA" id="ARBA00022842"/>
    </source>
</evidence>
<dbReference type="SUPFAM" id="SSF109604">
    <property type="entry name" value="HD-domain/PDEase-like"/>
    <property type="match status" value="1"/>
</dbReference>
<dbReference type="GO" id="GO:0002953">
    <property type="term" value="F:5'-deoxynucleotidase activity"/>
    <property type="evidence" value="ECO:0007669"/>
    <property type="project" value="UniProtKB-EC"/>
</dbReference>
<protein>
    <recommendedName>
        <fullName evidence="9">5'-deoxynucleotidase HDDC2</fullName>
        <ecNumber evidence="8">3.1.3.89</ecNumber>
    </recommendedName>
    <alternativeName>
        <fullName evidence="13">HD domain-containing protein 2</fullName>
    </alternativeName>
</protein>
<organism evidence="17">
    <name type="scientific">Soboliphyme baturini</name>
    <dbReference type="NCBI Taxonomy" id="241478"/>
    <lineage>
        <taxon>Eukaryota</taxon>
        <taxon>Metazoa</taxon>
        <taxon>Ecdysozoa</taxon>
        <taxon>Nematoda</taxon>
        <taxon>Enoplea</taxon>
        <taxon>Dorylaimia</taxon>
        <taxon>Dioctophymatida</taxon>
        <taxon>Dioctophymatoidea</taxon>
        <taxon>Soboliphymatidae</taxon>
        <taxon>Soboliphyme</taxon>
    </lineage>
</organism>
<comment type="catalytic activity">
    <reaction evidence="1">
        <text>a 2'-deoxyribonucleoside 5'-phosphate + H2O = a 2'-deoxyribonucleoside + phosphate</text>
        <dbReference type="Rhea" id="RHEA:36167"/>
        <dbReference type="ChEBI" id="CHEBI:15377"/>
        <dbReference type="ChEBI" id="CHEBI:18274"/>
        <dbReference type="ChEBI" id="CHEBI:43474"/>
        <dbReference type="ChEBI" id="CHEBI:65317"/>
        <dbReference type="EC" id="3.1.3.89"/>
    </reaction>
</comment>
<dbReference type="Gene3D" id="1.10.3210.10">
    <property type="entry name" value="Hypothetical protein af1432"/>
    <property type="match status" value="1"/>
</dbReference>
<keyword evidence="12" id="KW-0460">Magnesium</keyword>
<evidence type="ECO:0000256" key="5">
    <source>
        <dbReference type="ARBA" id="ARBA00004074"/>
    </source>
</evidence>
<accession>A0A183IYQ7</accession>
<evidence type="ECO:0000256" key="9">
    <source>
        <dbReference type="ARBA" id="ARBA00015933"/>
    </source>
</evidence>
<dbReference type="Proteomes" id="UP000270296">
    <property type="component" value="Unassembled WGS sequence"/>
</dbReference>
<comment type="subunit">
    <text evidence="7">Homodimer.</text>
</comment>
<dbReference type="InterPro" id="IPR039356">
    <property type="entry name" value="YfbR/HDDC2"/>
</dbReference>
<dbReference type="AlphaFoldDB" id="A0A183IYQ7"/>
<dbReference type="GO" id="GO:0009159">
    <property type="term" value="P:deoxyribonucleoside monophosphate catabolic process"/>
    <property type="evidence" value="ECO:0007669"/>
    <property type="project" value="UniProtKB-ARBA"/>
</dbReference>
<keyword evidence="16" id="KW-1185">Reference proteome</keyword>
<dbReference type="Pfam" id="PF13023">
    <property type="entry name" value="HD_3"/>
    <property type="match status" value="1"/>
</dbReference>
<dbReference type="GO" id="GO:0005737">
    <property type="term" value="C:cytoplasm"/>
    <property type="evidence" value="ECO:0007669"/>
    <property type="project" value="TreeGrafter"/>
</dbReference>
<evidence type="ECO:0000256" key="8">
    <source>
        <dbReference type="ARBA" id="ARBA00012964"/>
    </source>
</evidence>
<comment type="cofactor">
    <cofactor evidence="2">
        <name>Mn(2+)</name>
        <dbReference type="ChEBI" id="CHEBI:29035"/>
    </cofactor>
</comment>
<dbReference type="PANTHER" id="PTHR11845:SF13">
    <property type="entry name" value="5'-DEOXYNUCLEOTIDASE HDDC2"/>
    <property type="match status" value="1"/>
</dbReference>
<feature type="domain" description="HD/PDEase" evidence="14">
    <location>
        <begin position="31"/>
        <end position="153"/>
    </location>
</feature>
<evidence type="ECO:0000259" key="14">
    <source>
        <dbReference type="SMART" id="SM00471"/>
    </source>
</evidence>
<name>A0A183IYQ7_9BILA</name>
<dbReference type="FunFam" id="1.10.3210.10:FF:000011">
    <property type="entry name" value="HD domain-containing protein 2"/>
    <property type="match status" value="1"/>
</dbReference>
<reference evidence="15 16" key="2">
    <citation type="submission" date="2018-11" db="EMBL/GenBank/DDBJ databases">
        <authorList>
            <consortium name="Pathogen Informatics"/>
        </authorList>
    </citation>
    <scope>NUCLEOTIDE SEQUENCE [LARGE SCALE GENOMIC DNA]</scope>
</reference>
<gene>
    <name evidence="15" type="ORF">SBAD_LOCUS8755</name>
</gene>
<keyword evidence="11" id="KW-0378">Hydrolase</keyword>
<evidence type="ECO:0000256" key="11">
    <source>
        <dbReference type="ARBA" id="ARBA00022801"/>
    </source>
</evidence>
<evidence type="ECO:0000256" key="3">
    <source>
        <dbReference type="ARBA" id="ARBA00001941"/>
    </source>
</evidence>
<dbReference type="InterPro" id="IPR006674">
    <property type="entry name" value="HD_domain"/>
</dbReference>
<evidence type="ECO:0000256" key="10">
    <source>
        <dbReference type="ARBA" id="ARBA00022723"/>
    </source>
</evidence>
<evidence type="ECO:0000313" key="16">
    <source>
        <dbReference type="Proteomes" id="UP000270296"/>
    </source>
</evidence>
<evidence type="ECO:0000313" key="17">
    <source>
        <dbReference type="WBParaSite" id="SBAD_0000907001-mRNA-1"/>
    </source>
</evidence>
<comment type="cofactor">
    <cofactor evidence="4">
        <name>Mg(2+)</name>
        <dbReference type="ChEBI" id="CHEBI:18420"/>
    </cofactor>
</comment>
<dbReference type="GO" id="GO:0046872">
    <property type="term" value="F:metal ion binding"/>
    <property type="evidence" value="ECO:0007669"/>
    <property type="project" value="UniProtKB-KW"/>
</dbReference>